<dbReference type="AlphaFoldDB" id="A0A523Y274"/>
<comment type="caution">
    <text evidence="16">The sequence shown here is derived from an EMBL/GenBank/DDBJ whole genome shotgun (WGS) entry which is preliminary data.</text>
</comment>
<dbReference type="NCBIfam" id="NF004349">
    <property type="entry name" value="PRK05729.1"/>
    <property type="match status" value="1"/>
</dbReference>
<feature type="domain" description="Aminoacyl-tRNA synthetase class Ia" evidence="14">
    <location>
        <begin position="11"/>
        <end position="548"/>
    </location>
</feature>
<dbReference type="FunFam" id="3.90.740.10:FF:000005">
    <property type="entry name" value="Valine--tRNA ligase, mitochondrial"/>
    <property type="match status" value="1"/>
</dbReference>
<evidence type="ECO:0000256" key="1">
    <source>
        <dbReference type="ARBA" id="ARBA00004496"/>
    </source>
</evidence>
<evidence type="ECO:0000256" key="10">
    <source>
        <dbReference type="ARBA" id="ARBA00023146"/>
    </source>
</evidence>
<dbReference type="PANTHER" id="PTHR11946">
    <property type="entry name" value="VALYL-TRNA SYNTHETASES"/>
    <property type="match status" value="1"/>
</dbReference>
<evidence type="ECO:0000256" key="9">
    <source>
        <dbReference type="ARBA" id="ARBA00023054"/>
    </source>
</evidence>
<dbReference type="Gene3D" id="1.10.287.380">
    <property type="entry name" value="Valyl-tRNA synthetase, C-terminal domain"/>
    <property type="match status" value="1"/>
</dbReference>
<evidence type="ECO:0000256" key="8">
    <source>
        <dbReference type="ARBA" id="ARBA00022917"/>
    </source>
</evidence>
<accession>A0A523Y274</accession>
<dbReference type="GO" id="GO:0004832">
    <property type="term" value="F:valine-tRNA ligase activity"/>
    <property type="evidence" value="ECO:0007669"/>
    <property type="project" value="UniProtKB-UniRule"/>
</dbReference>
<organism evidence="16 17">
    <name type="scientific">Aerophobetes bacterium</name>
    <dbReference type="NCBI Taxonomy" id="2030807"/>
    <lineage>
        <taxon>Bacteria</taxon>
        <taxon>Candidatus Aerophobota</taxon>
    </lineage>
</organism>
<evidence type="ECO:0000256" key="7">
    <source>
        <dbReference type="ARBA" id="ARBA00022840"/>
    </source>
</evidence>
<evidence type="ECO:0000256" key="6">
    <source>
        <dbReference type="ARBA" id="ARBA00022741"/>
    </source>
</evidence>
<keyword evidence="7" id="KW-0067">ATP-binding</keyword>
<dbReference type="CDD" id="cd00817">
    <property type="entry name" value="ValRS_core"/>
    <property type="match status" value="1"/>
</dbReference>
<evidence type="ECO:0000256" key="13">
    <source>
        <dbReference type="SAM" id="Coils"/>
    </source>
</evidence>
<name>A0A523Y274_UNCAE</name>
<dbReference type="FunFam" id="3.40.50.620:FF:000032">
    <property type="entry name" value="Valine--tRNA ligase"/>
    <property type="match status" value="1"/>
</dbReference>
<feature type="non-terminal residue" evidence="16">
    <location>
        <position position="1"/>
    </location>
</feature>
<feature type="non-terminal residue" evidence="16">
    <location>
        <position position="838"/>
    </location>
</feature>
<dbReference type="SUPFAM" id="SSF50677">
    <property type="entry name" value="ValRS/IleRS/LeuRS editing domain"/>
    <property type="match status" value="1"/>
</dbReference>
<evidence type="ECO:0000313" key="16">
    <source>
        <dbReference type="EMBL" id="TET85634.1"/>
    </source>
</evidence>
<comment type="catalytic activity">
    <reaction evidence="11">
        <text>tRNA(Val) + L-valine + ATP = L-valyl-tRNA(Val) + AMP + diphosphate</text>
        <dbReference type="Rhea" id="RHEA:10704"/>
        <dbReference type="Rhea" id="RHEA-COMP:9672"/>
        <dbReference type="Rhea" id="RHEA-COMP:9708"/>
        <dbReference type="ChEBI" id="CHEBI:30616"/>
        <dbReference type="ChEBI" id="CHEBI:33019"/>
        <dbReference type="ChEBI" id="CHEBI:57762"/>
        <dbReference type="ChEBI" id="CHEBI:78442"/>
        <dbReference type="ChEBI" id="CHEBI:78537"/>
        <dbReference type="ChEBI" id="CHEBI:456215"/>
        <dbReference type="EC" id="6.1.1.9"/>
    </reaction>
</comment>
<dbReference type="EMBL" id="SOII01000108">
    <property type="protein sequence ID" value="TET85634.1"/>
    <property type="molecule type" value="Genomic_DNA"/>
</dbReference>
<dbReference type="NCBIfam" id="TIGR00422">
    <property type="entry name" value="valS"/>
    <property type="match status" value="1"/>
</dbReference>
<keyword evidence="8" id="KW-0648">Protein biosynthesis</keyword>
<dbReference type="Proteomes" id="UP000315669">
    <property type="component" value="Unassembled WGS sequence"/>
</dbReference>
<dbReference type="SUPFAM" id="SSF52374">
    <property type="entry name" value="Nucleotidylyl transferase"/>
    <property type="match status" value="1"/>
</dbReference>
<keyword evidence="10" id="KW-0030">Aminoacyl-tRNA synthetase</keyword>
<dbReference type="SUPFAM" id="SSF47323">
    <property type="entry name" value="Anticodon-binding domain of a subclass of class I aminoacyl-tRNA synthetases"/>
    <property type="match status" value="1"/>
</dbReference>
<evidence type="ECO:0000313" key="17">
    <source>
        <dbReference type="Proteomes" id="UP000315669"/>
    </source>
</evidence>
<dbReference type="InterPro" id="IPR013155">
    <property type="entry name" value="M/V/L/I-tRNA-synth_anticd-bd"/>
</dbReference>
<sequence length="838" mass="98748">KRYEPKEIEKKWLDWWEKRDYFSPRQGIKKETFCMIMPPPNITGILSVGHAFEDTLHDILTRFRRMQGYETLWIPGTDHAGIATQNVVEKSLAKEGVTRQHLGREKFLERVWQWKEKYGERIFFQLRSLGVSCSWKDKSFTMDKEHSAAVKKVFVELYQQGYIYRGDYIVNWCPRCGTALSDIEVEYEEIRGKLYYIRYPFKDEKEYLVVATTRPETMLGDTAVAVNPKDERFKKLKGKKLILPLLGRELPLVFDEYVDPEFGTGALKITPAHDANDFLIGKKHNLPFINVLSKEATINEKGGIYQGLDRHKCREKVLADLKKENYLEKIEDYNYRIGHCYRCEEIVEPYLSSQWFVRTKDLAKEAMRAVKENEVEFIPSRWEKNYFQWMENIHDWCISRQLWWGHQLPVWYCEDCGKPTVAEDRPPACSSCGKTKLRQEEDVLDTWFSSSLWPFTTLGWPEKTEKLEKFYPTSVLCPAWDILFFWVARMIMMGLKFTGKVPFHKVYLHPLISDEKGQKMSKSRGNVIDPLIIMENYGTDAFRFALVSPQADSPYLPFSEDRVRGYRNFANKIWNASRFVLMNLEDFTPKGKEPNPELMRLSDKWILNLYFSLIKEVTLNLENFEFSQAAHRLYQFFWGEFCDWYIELVKFRLLDKGDLSSRYTAQWILWYILKGTLKLLHPFIPFITEEIYQRLPGAEESIMVSPWPLPSKKMSPDANKEMHLLREIIQEARTIRSEIGIPPQIKIELWLKPSSKNNLNILKENEKEITNLAKAKKLVIDKNITKPAYSASSLIEDVEIFIPLAELIDMDKEKKRLKANWQKLEKEILVLEKRLSKP</sequence>
<dbReference type="InterPro" id="IPR014729">
    <property type="entry name" value="Rossmann-like_a/b/a_fold"/>
</dbReference>
<dbReference type="Gene3D" id="1.10.730.10">
    <property type="entry name" value="Isoleucyl-tRNA Synthetase, Domain 1"/>
    <property type="match status" value="1"/>
</dbReference>
<evidence type="ECO:0000256" key="11">
    <source>
        <dbReference type="ARBA" id="ARBA00047552"/>
    </source>
</evidence>
<reference evidence="16 17" key="1">
    <citation type="submission" date="2019-03" db="EMBL/GenBank/DDBJ databases">
        <title>Metabolic potential of uncultured bacteria and archaea associated with petroleum seepage in deep-sea sediments.</title>
        <authorList>
            <person name="Dong X."/>
            <person name="Hubert C."/>
        </authorList>
    </citation>
    <scope>NUCLEOTIDE SEQUENCE [LARGE SCALE GENOMIC DNA]</scope>
    <source>
        <strain evidence="16">E29_bin25</strain>
    </source>
</reference>
<evidence type="ECO:0000259" key="14">
    <source>
        <dbReference type="Pfam" id="PF00133"/>
    </source>
</evidence>
<dbReference type="CDD" id="cd07962">
    <property type="entry name" value="Anticodon_Ia_Val"/>
    <property type="match status" value="1"/>
</dbReference>
<evidence type="ECO:0000256" key="3">
    <source>
        <dbReference type="ARBA" id="ARBA00013169"/>
    </source>
</evidence>
<protein>
    <recommendedName>
        <fullName evidence="3 12">Valine--tRNA ligase</fullName>
        <ecNumber evidence="3 12">6.1.1.9</ecNumber>
    </recommendedName>
</protein>
<evidence type="ECO:0000259" key="15">
    <source>
        <dbReference type="Pfam" id="PF08264"/>
    </source>
</evidence>
<dbReference type="InterPro" id="IPR009008">
    <property type="entry name" value="Val/Leu/Ile-tRNA-synth_edit"/>
</dbReference>
<dbReference type="HAMAP" id="MF_02004">
    <property type="entry name" value="Val_tRNA_synth_type1"/>
    <property type="match status" value="1"/>
</dbReference>
<dbReference type="Pfam" id="PF00133">
    <property type="entry name" value="tRNA-synt_1"/>
    <property type="match status" value="1"/>
</dbReference>
<dbReference type="InterPro" id="IPR033705">
    <property type="entry name" value="Anticodon_Ia_Val"/>
</dbReference>
<keyword evidence="6" id="KW-0547">Nucleotide-binding</keyword>
<gene>
    <name evidence="16" type="ORF">E3J32_01510</name>
</gene>
<dbReference type="FunFam" id="3.40.50.620:FF:000098">
    <property type="entry name" value="Valine--tRNA ligase"/>
    <property type="match status" value="1"/>
</dbReference>
<evidence type="ECO:0000256" key="2">
    <source>
        <dbReference type="ARBA" id="ARBA00011245"/>
    </source>
</evidence>
<feature type="coiled-coil region" evidence="13">
    <location>
        <begin position="807"/>
        <end position="834"/>
    </location>
</feature>
<dbReference type="Gene3D" id="3.90.740.10">
    <property type="entry name" value="Valyl/Leucyl/Isoleucyl-tRNA synthetase, editing domain"/>
    <property type="match status" value="2"/>
</dbReference>
<dbReference type="InterPro" id="IPR002303">
    <property type="entry name" value="Valyl-tRNA_ligase"/>
</dbReference>
<dbReference type="EC" id="6.1.1.9" evidence="3 12"/>
<dbReference type="InterPro" id="IPR002300">
    <property type="entry name" value="aa-tRNA-synth_Ia"/>
</dbReference>
<feature type="domain" description="Methionyl/Valyl/Leucyl/Isoleucyl-tRNA synthetase anticodon-binding" evidence="15">
    <location>
        <begin position="603"/>
        <end position="747"/>
    </location>
</feature>
<dbReference type="PANTHER" id="PTHR11946:SF93">
    <property type="entry name" value="VALINE--TRNA LIGASE, CHLOROPLASTIC_MITOCHONDRIAL 2"/>
    <property type="match status" value="1"/>
</dbReference>
<keyword evidence="4" id="KW-0963">Cytoplasm</keyword>
<dbReference type="GO" id="GO:0005524">
    <property type="term" value="F:ATP binding"/>
    <property type="evidence" value="ECO:0007669"/>
    <property type="project" value="UniProtKB-KW"/>
</dbReference>
<dbReference type="FunFam" id="1.10.730.10:FF:000014">
    <property type="entry name" value="Valine--tRNA ligase"/>
    <property type="match status" value="1"/>
</dbReference>
<dbReference type="GO" id="GO:0002161">
    <property type="term" value="F:aminoacyl-tRNA deacylase activity"/>
    <property type="evidence" value="ECO:0007669"/>
    <property type="project" value="InterPro"/>
</dbReference>
<dbReference type="InterPro" id="IPR009080">
    <property type="entry name" value="tRNAsynth_Ia_anticodon-bd"/>
</dbReference>
<evidence type="ECO:0000256" key="4">
    <source>
        <dbReference type="ARBA" id="ARBA00022490"/>
    </source>
</evidence>
<evidence type="ECO:0000256" key="5">
    <source>
        <dbReference type="ARBA" id="ARBA00022598"/>
    </source>
</evidence>
<keyword evidence="9 13" id="KW-0175">Coiled coil</keyword>
<dbReference type="Gene3D" id="3.40.50.620">
    <property type="entry name" value="HUPs"/>
    <property type="match status" value="3"/>
</dbReference>
<dbReference type="GO" id="GO:0005829">
    <property type="term" value="C:cytosol"/>
    <property type="evidence" value="ECO:0007669"/>
    <property type="project" value="TreeGrafter"/>
</dbReference>
<dbReference type="PRINTS" id="PR00986">
    <property type="entry name" value="TRNASYNTHVAL"/>
</dbReference>
<dbReference type="GO" id="GO:0006438">
    <property type="term" value="P:valyl-tRNA aminoacylation"/>
    <property type="evidence" value="ECO:0007669"/>
    <property type="project" value="UniProtKB-UniRule"/>
</dbReference>
<evidence type="ECO:0000256" key="12">
    <source>
        <dbReference type="NCBIfam" id="TIGR00422"/>
    </source>
</evidence>
<dbReference type="InterPro" id="IPR037118">
    <property type="entry name" value="Val-tRNA_synth_C_sf"/>
</dbReference>
<dbReference type="Pfam" id="PF08264">
    <property type="entry name" value="Anticodon_1"/>
    <property type="match status" value="1"/>
</dbReference>
<proteinExistence type="inferred from homology"/>
<comment type="subcellular location">
    <subcellularLocation>
        <location evidence="1">Cytoplasm</location>
    </subcellularLocation>
</comment>
<comment type="subunit">
    <text evidence="2">Monomer.</text>
</comment>
<keyword evidence="5 16" id="KW-0436">Ligase</keyword>